<reference evidence="1" key="1">
    <citation type="submission" date="2024-05" db="EMBL/GenBank/DDBJ databases">
        <authorList>
            <person name="Yu L."/>
        </authorList>
    </citation>
    <scope>NUCLEOTIDE SEQUENCE</scope>
    <source>
        <strain evidence="1">G08B096</strain>
    </source>
</reference>
<proteinExistence type="predicted"/>
<dbReference type="Pfam" id="PF06224">
    <property type="entry name" value="AlkZ-like"/>
    <property type="match status" value="1"/>
</dbReference>
<dbReference type="GO" id="GO:0003677">
    <property type="term" value="F:DNA binding"/>
    <property type="evidence" value="ECO:0007669"/>
    <property type="project" value="UniProtKB-KW"/>
</dbReference>
<dbReference type="EMBL" id="CP158374">
    <property type="protein sequence ID" value="XBX83882.1"/>
    <property type="molecule type" value="Genomic_DNA"/>
</dbReference>
<dbReference type="PANTHER" id="PTHR38479">
    <property type="entry name" value="LMO0824 PROTEIN"/>
    <property type="match status" value="1"/>
</dbReference>
<dbReference type="InterPro" id="IPR009351">
    <property type="entry name" value="AlkZ-like"/>
</dbReference>
<keyword evidence="1" id="KW-0238">DNA-binding</keyword>
<gene>
    <name evidence="1" type="ORF">ABIQ69_08280</name>
</gene>
<evidence type="ECO:0000313" key="1">
    <source>
        <dbReference type="EMBL" id="XBX83882.1"/>
    </source>
</evidence>
<dbReference type="PANTHER" id="PTHR38479:SF2">
    <property type="entry name" value="WINGED HELIX DNA-BINDING DOMAIN-CONTAINING PROTEIN"/>
    <property type="match status" value="1"/>
</dbReference>
<name>A0AAU7WB91_9MICO</name>
<sequence length="368" mass="39261">MADRRSPARLRAARLAAHGLAGAGLPSITAAVERLGAVQAQDLGAAKWVVGARVPGSVEADVDAAIEQREIVRSWPFRGTLHLMPAALLRPVLALTAARQIQRDATRRRELGLDDETGRSARAIAERKLSGGPRSREELQAAWEAAGIATAGQRGYHLLWWLALDGVVCLGPVDGRQQRFVLLDEWLPGPREVADRDAILAELVTRYFRGHGPATEKDAAWWTGLPLGDIRAGIAAAGDALTAYDEIRTVAADSGWPADPASTAPRATGRLALGGFDEYFLGYADRSVVCPPEHAGRVVPGGNGIFRAILVDAGRVVGVWQRKDAARGATVTVEPFDDAADPAAFRGALERWARFRGVPLHDVVLAAG</sequence>
<organism evidence="1">
    <name type="scientific">Agromyces sp. G08B096</name>
    <dbReference type="NCBI Taxonomy" id="3156399"/>
    <lineage>
        <taxon>Bacteria</taxon>
        <taxon>Bacillati</taxon>
        <taxon>Actinomycetota</taxon>
        <taxon>Actinomycetes</taxon>
        <taxon>Micrococcales</taxon>
        <taxon>Microbacteriaceae</taxon>
        <taxon>Agromyces</taxon>
    </lineage>
</organism>
<protein>
    <submittedName>
        <fullName evidence="1">Winged helix DNA-binding domain-containing protein</fullName>
    </submittedName>
</protein>
<dbReference type="RefSeq" id="WP_350349883.1">
    <property type="nucleotide sequence ID" value="NZ_CP158374.1"/>
</dbReference>
<accession>A0AAU7WB91</accession>
<dbReference type="AlphaFoldDB" id="A0AAU7WB91"/>